<keyword evidence="3" id="KW-1185">Reference proteome</keyword>
<proteinExistence type="predicted"/>
<organism evidence="2 3">
    <name type="scientific">Halosimplex rubrum</name>
    <dbReference type="NCBI Taxonomy" id="869889"/>
    <lineage>
        <taxon>Archaea</taxon>
        <taxon>Methanobacteriati</taxon>
        <taxon>Methanobacteriota</taxon>
        <taxon>Stenosarchaea group</taxon>
        <taxon>Halobacteria</taxon>
        <taxon>Halobacteriales</taxon>
        <taxon>Haloarculaceae</taxon>
        <taxon>Halosimplex</taxon>
    </lineage>
</organism>
<accession>A0A7D5P2U3</accession>
<dbReference type="Proteomes" id="UP000509667">
    <property type="component" value="Chromosome"/>
</dbReference>
<evidence type="ECO:0000256" key="1">
    <source>
        <dbReference type="SAM" id="MobiDB-lite"/>
    </source>
</evidence>
<dbReference type="KEGG" id="hrr:HZS55_01955"/>
<dbReference type="InterPro" id="IPR058370">
    <property type="entry name" value="DUF8057"/>
</dbReference>
<reference evidence="2 3" key="1">
    <citation type="submission" date="2020-07" db="EMBL/GenBank/DDBJ databases">
        <title>Halosimplex pelagicum sp. nov. and Halosimplex rubrum sp. nov., isolated from salted brown alga Laminaria, and emended description of the genus Halosimplex.</title>
        <authorList>
            <person name="Cui H."/>
        </authorList>
    </citation>
    <scope>NUCLEOTIDE SEQUENCE [LARGE SCALE GENOMIC DNA]</scope>
    <source>
        <strain evidence="2 3">R27</strain>
    </source>
</reference>
<gene>
    <name evidence="2" type="ORF">HZS55_01955</name>
</gene>
<name>A0A7D5P2U3_9EURY</name>
<evidence type="ECO:0000313" key="2">
    <source>
        <dbReference type="EMBL" id="QLH76142.1"/>
    </source>
</evidence>
<sequence length="136" mass="15153">MGLYEEKYGTSWTSLDRDEATERAYALGVAESLGEYDREEFEAVHDEMDTAYTKSIVELAFREGKNEGREAAPAGDADEAQVWDELVEGDVVTVDEDELPTGGRDGLPEAVDKFEGLERPDPDEIDATDRPDFLDK</sequence>
<dbReference type="AlphaFoldDB" id="A0A7D5P2U3"/>
<dbReference type="EMBL" id="CP058910">
    <property type="protein sequence ID" value="QLH76142.1"/>
    <property type="molecule type" value="Genomic_DNA"/>
</dbReference>
<protein>
    <submittedName>
        <fullName evidence="2">Uncharacterized protein</fullName>
    </submittedName>
</protein>
<dbReference type="Pfam" id="PF26244">
    <property type="entry name" value="DUF8057"/>
    <property type="match status" value="1"/>
</dbReference>
<dbReference type="RefSeq" id="WP_179910085.1">
    <property type="nucleotide sequence ID" value="NZ_CP058910.1"/>
</dbReference>
<feature type="compositionally biased region" description="Basic and acidic residues" evidence="1">
    <location>
        <begin position="106"/>
        <end position="136"/>
    </location>
</feature>
<dbReference type="OrthoDB" id="252552at2157"/>
<dbReference type="GeneID" id="56076588"/>
<feature type="region of interest" description="Disordered" evidence="1">
    <location>
        <begin position="94"/>
        <end position="136"/>
    </location>
</feature>
<evidence type="ECO:0000313" key="3">
    <source>
        <dbReference type="Proteomes" id="UP000509667"/>
    </source>
</evidence>